<keyword evidence="3" id="KW-1185">Reference proteome</keyword>
<dbReference type="GO" id="GO:0008233">
    <property type="term" value="F:peptidase activity"/>
    <property type="evidence" value="ECO:0007669"/>
    <property type="project" value="UniProtKB-KW"/>
</dbReference>
<keyword evidence="1" id="KW-0812">Transmembrane</keyword>
<evidence type="ECO:0000313" key="2">
    <source>
        <dbReference type="EMBL" id="KAF9077403.1"/>
    </source>
</evidence>
<dbReference type="Proteomes" id="UP000772434">
    <property type="component" value="Unassembled WGS sequence"/>
</dbReference>
<keyword evidence="1" id="KW-1133">Transmembrane helix</keyword>
<sequence length="123" mass="13610">MTPEEVAELSNFGLELYLDLVQNICTLILFGIYCLAFCIALYTYWWSYLQRSSAAGAKKIMICVLLGTFVLMLVLLVSGVVPISGLVKYGLVVTLPGGILEQTMAANTQPVYYDIMIWSSNII</sequence>
<dbReference type="GO" id="GO:0016020">
    <property type="term" value="C:membrane"/>
    <property type="evidence" value="ECO:0007669"/>
    <property type="project" value="InterPro"/>
</dbReference>
<dbReference type="AlphaFoldDB" id="A0A9P5UGF3"/>
<gene>
    <name evidence="2" type="ORF">BDP27DRAFT_608580</name>
</gene>
<evidence type="ECO:0000313" key="3">
    <source>
        <dbReference type="Proteomes" id="UP000772434"/>
    </source>
</evidence>
<dbReference type="EMBL" id="JADNRY010000004">
    <property type="protein sequence ID" value="KAF9077403.1"/>
    <property type="molecule type" value="Genomic_DNA"/>
</dbReference>
<comment type="caution">
    <text evidence="2">The sequence shown here is derived from an EMBL/GenBank/DDBJ whole genome shotgun (WGS) entry which is preliminary data.</text>
</comment>
<evidence type="ECO:0000256" key="1">
    <source>
        <dbReference type="SAM" id="Phobius"/>
    </source>
</evidence>
<protein>
    <submittedName>
        <fullName evidence="2">Uncharacterized protein</fullName>
    </submittedName>
</protein>
<proteinExistence type="predicted"/>
<feature type="transmembrane region" description="Helical" evidence="1">
    <location>
        <begin position="20"/>
        <end position="48"/>
    </location>
</feature>
<organism evidence="2 3">
    <name type="scientific">Rhodocollybia butyracea</name>
    <dbReference type="NCBI Taxonomy" id="206335"/>
    <lineage>
        <taxon>Eukaryota</taxon>
        <taxon>Fungi</taxon>
        <taxon>Dikarya</taxon>
        <taxon>Basidiomycota</taxon>
        <taxon>Agaricomycotina</taxon>
        <taxon>Agaricomycetes</taxon>
        <taxon>Agaricomycetidae</taxon>
        <taxon>Agaricales</taxon>
        <taxon>Marasmiineae</taxon>
        <taxon>Omphalotaceae</taxon>
        <taxon>Rhodocollybia</taxon>
    </lineage>
</organism>
<name>A0A9P5UGF3_9AGAR</name>
<dbReference type="GO" id="GO:0009372">
    <property type="term" value="P:quorum sensing"/>
    <property type="evidence" value="ECO:0007669"/>
    <property type="project" value="InterPro"/>
</dbReference>
<keyword evidence="1" id="KW-0472">Membrane</keyword>
<dbReference type="GO" id="GO:0006508">
    <property type="term" value="P:proteolysis"/>
    <property type="evidence" value="ECO:0007669"/>
    <property type="project" value="UniProtKB-KW"/>
</dbReference>
<reference evidence="2" key="1">
    <citation type="submission" date="2020-11" db="EMBL/GenBank/DDBJ databases">
        <authorList>
            <consortium name="DOE Joint Genome Institute"/>
            <person name="Ahrendt S."/>
            <person name="Riley R."/>
            <person name="Andreopoulos W."/>
            <person name="Labutti K."/>
            <person name="Pangilinan J."/>
            <person name="Ruiz-Duenas F.J."/>
            <person name="Barrasa J.M."/>
            <person name="Sanchez-Garcia M."/>
            <person name="Camarero S."/>
            <person name="Miyauchi S."/>
            <person name="Serrano A."/>
            <person name="Linde D."/>
            <person name="Babiker R."/>
            <person name="Drula E."/>
            <person name="Ayuso-Fernandez I."/>
            <person name="Pacheco R."/>
            <person name="Padilla G."/>
            <person name="Ferreira P."/>
            <person name="Barriuso J."/>
            <person name="Kellner H."/>
            <person name="Castanera R."/>
            <person name="Alfaro M."/>
            <person name="Ramirez L."/>
            <person name="Pisabarro A.G."/>
            <person name="Kuo A."/>
            <person name="Tritt A."/>
            <person name="Lipzen A."/>
            <person name="He G."/>
            <person name="Yan M."/>
            <person name="Ng V."/>
            <person name="Cullen D."/>
            <person name="Martin F."/>
            <person name="Rosso M.-N."/>
            <person name="Henrissat B."/>
            <person name="Hibbett D."/>
            <person name="Martinez A.T."/>
            <person name="Grigoriev I.V."/>
        </authorList>
    </citation>
    <scope>NUCLEOTIDE SEQUENCE</scope>
    <source>
        <strain evidence="2">AH 40177</strain>
    </source>
</reference>
<accession>A0A9P5UGF3</accession>
<feature type="transmembrane region" description="Helical" evidence="1">
    <location>
        <begin position="60"/>
        <end position="81"/>
    </location>
</feature>